<evidence type="ECO:0000313" key="4">
    <source>
        <dbReference type="Proteomes" id="UP000198762"/>
    </source>
</evidence>
<dbReference type="PANTHER" id="PTHR43252:SF4">
    <property type="entry name" value="TRANSCRIPTIONAL REGULATORY PROTEIN"/>
    <property type="match status" value="1"/>
</dbReference>
<dbReference type="PANTHER" id="PTHR43252">
    <property type="entry name" value="TRANSCRIPTIONAL REGULATOR YQJI"/>
    <property type="match status" value="1"/>
</dbReference>
<dbReference type="Gene3D" id="6.10.140.190">
    <property type="match status" value="1"/>
</dbReference>
<protein>
    <submittedName>
        <fullName evidence="3">PadR family transcriptional regulator, regulatory protein AphA</fullName>
    </submittedName>
</protein>
<dbReference type="STRING" id="430453.SAMN04487962_12021"/>
<organism evidence="3 4">
    <name type="scientific">Marinobacter segnicrescens</name>
    <dbReference type="NCBI Taxonomy" id="430453"/>
    <lineage>
        <taxon>Bacteria</taxon>
        <taxon>Pseudomonadati</taxon>
        <taxon>Pseudomonadota</taxon>
        <taxon>Gammaproteobacteria</taxon>
        <taxon>Pseudomonadales</taxon>
        <taxon>Marinobacteraceae</taxon>
        <taxon>Marinobacter</taxon>
    </lineage>
</organism>
<dbReference type="InterPro" id="IPR018309">
    <property type="entry name" value="Tscrpt_reg_PadR_C"/>
</dbReference>
<dbReference type="EMBL" id="FOHZ01000020">
    <property type="protein sequence ID" value="SET73879.1"/>
    <property type="molecule type" value="Genomic_DNA"/>
</dbReference>
<dbReference type="InterPro" id="IPR036388">
    <property type="entry name" value="WH-like_DNA-bd_sf"/>
</dbReference>
<gene>
    <name evidence="3" type="ORF">SAMN04487962_12021</name>
</gene>
<keyword evidence="4" id="KW-1185">Reference proteome</keyword>
<feature type="domain" description="Transcription regulator PadR N-terminal" evidence="1">
    <location>
        <begin position="7"/>
        <end position="80"/>
    </location>
</feature>
<dbReference type="Proteomes" id="UP000198762">
    <property type="component" value="Unassembled WGS sequence"/>
</dbReference>
<dbReference type="Pfam" id="PF10400">
    <property type="entry name" value="Vir_act_alpha_C"/>
    <property type="match status" value="1"/>
</dbReference>
<dbReference type="InterPro" id="IPR005149">
    <property type="entry name" value="Tscrpt_reg_PadR_N"/>
</dbReference>
<evidence type="ECO:0000259" key="2">
    <source>
        <dbReference type="Pfam" id="PF10400"/>
    </source>
</evidence>
<feature type="domain" description="Transcription regulator PadR C-terminal" evidence="2">
    <location>
        <begin position="92"/>
        <end position="175"/>
    </location>
</feature>
<dbReference type="InterPro" id="IPR036390">
    <property type="entry name" value="WH_DNA-bd_sf"/>
</dbReference>
<dbReference type="Gene3D" id="1.10.10.10">
    <property type="entry name" value="Winged helix-like DNA-binding domain superfamily/Winged helix DNA-binding domain"/>
    <property type="match status" value="1"/>
</dbReference>
<evidence type="ECO:0000313" key="3">
    <source>
        <dbReference type="EMBL" id="SET73879.1"/>
    </source>
</evidence>
<dbReference type="OrthoDB" id="3186544at2"/>
<dbReference type="Pfam" id="PF03551">
    <property type="entry name" value="PadR"/>
    <property type="match status" value="1"/>
</dbReference>
<sequence length="182" mass="20817">MALRFALLAALYEEPLTGYDLTLKFKTRLANVWNASHQQIYKELGKLHEEGLVSVEDIPQQGKPDKRLYRINETGEAALSDWVNTAHNRPPTRDPLLVKLFAGGLLDRDKLAHELADTRQIWREQLAYYRSVEAQYFTSRAEMPAHFRFQHLALRRGILGMESNLQWLGEVEAMLADLAAGV</sequence>
<accession>A0A1I0GRU9</accession>
<dbReference type="AlphaFoldDB" id="A0A1I0GRU9"/>
<reference evidence="4" key="1">
    <citation type="submission" date="2016-10" db="EMBL/GenBank/DDBJ databases">
        <authorList>
            <person name="Varghese N."/>
            <person name="Submissions S."/>
        </authorList>
    </citation>
    <scope>NUCLEOTIDE SEQUENCE [LARGE SCALE GENOMIC DNA]</scope>
    <source>
        <strain evidence="4">CGMCC 1.6489</strain>
    </source>
</reference>
<name>A0A1I0GRU9_9GAMM</name>
<dbReference type="RefSeq" id="WP_091854027.1">
    <property type="nucleotide sequence ID" value="NZ_FOHZ01000020.1"/>
</dbReference>
<evidence type="ECO:0000259" key="1">
    <source>
        <dbReference type="Pfam" id="PF03551"/>
    </source>
</evidence>
<dbReference type="SUPFAM" id="SSF46785">
    <property type="entry name" value="Winged helix' DNA-binding domain"/>
    <property type="match status" value="1"/>
</dbReference>
<proteinExistence type="predicted"/>